<dbReference type="InterPro" id="IPR036291">
    <property type="entry name" value="NAD(P)-bd_dom_sf"/>
</dbReference>
<evidence type="ECO:0000256" key="1">
    <source>
        <dbReference type="ARBA" id="ARBA00008903"/>
    </source>
</evidence>
<comment type="caution">
    <text evidence="2">The sequence shown here is derived from an EMBL/GenBank/DDBJ whole genome shotgun (WGS) entry which is preliminary data.</text>
</comment>
<reference evidence="2" key="1">
    <citation type="journal article" date="2014" name="Int. J. Syst. Evol. Microbiol.">
        <title>Complete genome sequence of Corynebacterium casei LMG S-19264T (=DSM 44701T), isolated from a smear-ripened cheese.</title>
        <authorList>
            <consortium name="US DOE Joint Genome Institute (JGI-PGF)"/>
            <person name="Walter F."/>
            <person name="Albersmeier A."/>
            <person name="Kalinowski J."/>
            <person name="Ruckert C."/>
        </authorList>
    </citation>
    <scope>NUCLEOTIDE SEQUENCE</scope>
    <source>
        <strain evidence="2">CGMCC 1.12777</strain>
    </source>
</reference>
<dbReference type="GO" id="GO:0019752">
    <property type="term" value="P:carboxylic acid metabolic process"/>
    <property type="evidence" value="ECO:0007669"/>
    <property type="project" value="UniProtKB-ARBA"/>
</dbReference>
<dbReference type="GO" id="GO:0005737">
    <property type="term" value="C:cytoplasm"/>
    <property type="evidence" value="ECO:0007669"/>
    <property type="project" value="TreeGrafter"/>
</dbReference>
<sequence length="316" mass="34745">MALYLSENDVTTLLSMEEAIKAVEYGLKEFANKRAQNQPRNRVVVGSTTLNVMSSSMTEQKILGVKNYTTTPKGPNAYFLLFSEEGELLCLMEADELGRIRTGATTALATKWLSKADANTVTLIGTGFQAETQLKAICEVRNIEQIKVWSRRQESIQSFCKQLQSEVQAELLPVSDIEKAVQGSDIITTVTSATEPVLKGEWISEGAHINAVGNNRINEREIDSRAVKVADVIITDSIEQSKNESGDLVLAVAEGVEVWNRIKNLSDLLIGSVKGRESEDQVTLFKSNGLAIEDISVAYYVYKKAMNSGVGKEMKI</sequence>
<dbReference type="InterPro" id="IPR023401">
    <property type="entry name" value="ODC_N"/>
</dbReference>
<dbReference type="SUPFAM" id="SSF51735">
    <property type="entry name" value="NAD(P)-binding Rossmann-fold domains"/>
    <property type="match status" value="1"/>
</dbReference>
<dbReference type="PANTHER" id="PTHR13812:SF19">
    <property type="entry name" value="KETIMINE REDUCTASE MU-CRYSTALLIN"/>
    <property type="match status" value="1"/>
</dbReference>
<dbReference type="GO" id="GO:0016491">
    <property type="term" value="F:oxidoreductase activity"/>
    <property type="evidence" value="ECO:0007669"/>
    <property type="project" value="UniProtKB-ARBA"/>
</dbReference>
<dbReference type="PIRSF" id="PIRSF001439">
    <property type="entry name" value="CryM"/>
    <property type="match status" value="1"/>
</dbReference>
<comment type="similarity">
    <text evidence="1">Belongs to the ornithine cyclodeaminase/mu-crystallin family.</text>
</comment>
<organism evidence="2 3">
    <name type="scientific">Pullulanibacillus pueri</name>
    <dbReference type="NCBI Taxonomy" id="1437324"/>
    <lineage>
        <taxon>Bacteria</taxon>
        <taxon>Bacillati</taxon>
        <taxon>Bacillota</taxon>
        <taxon>Bacilli</taxon>
        <taxon>Bacillales</taxon>
        <taxon>Sporolactobacillaceae</taxon>
        <taxon>Pullulanibacillus</taxon>
    </lineage>
</organism>
<evidence type="ECO:0000313" key="3">
    <source>
        <dbReference type="Proteomes" id="UP000656813"/>
    </source>
</evidence>
<reference evidence="2" key="2">
    <citation type="submission" date="2020-09" db="EMBL/GenBank/DDBJ databases">
        <authorList>
            <person name="Sun Q."/>
            <person name="Zhou Y."/>
        </authorList>
    </citation>
    <scope>NUCLEOTIDE SEQUENCE</scope>
    <source>
        <strain evidence="2">CGMCC 1.12777</strain>
    </source>
</reference>
<keyword evidence="3" id="KW-1185">Reference proteome</keyword>
<dbReference type="InterPro" id="IPR003462">
    <property type="entry name" value="ODC_Mu_crystall"/>
</dbReference>
<evidence type="ECO:0000313" key="2">
    <source>
        <dbReference type="EMBL" id="GGH88615.1"/>
    </source>
</evidence>
<dbReference type="RefSeq" id="WP_188499285.1">
    <property type="nucleotide sequence ID" value="NZ_BMFV01000054.1"/>
</dbReference>
<dbReference type="PANTHER" id="PTHR13812">
    <property type="entry name" value="KETIMINE REDUCTASE MU-CRYSTALLIN"/>
    <property type="match status" value="1"/>
</dbReference>
<proteinExistence type="inferred from homology"/>
<dbReference type="EMBL" id="BMFV01000054">
    <property type="protein sequence ID" value="GGH88615.1"/>
    <property type="molecule type" value="Genomic_DNA"/>
</dbReference>
<dbReference type="Gene3D" id="3.40.50.720">
    <property type="entry name" value="NAD(P)-binding Rossmann-like Domain"/>
    <property type="match status" value="1"/>
</dbReference>
<dbReference type="FunFam" id="3.40.50.720:FF:000311">
    <property type="entry name" value="Ornithine cyclodeaminase"/>
    <property type="match status" value="1"/>
</dbReference>
<dbReference type="Proteomes" id="UP000656813">
    <property type="component" value="Unassembled WGS sequence"/>
</dbReference>
<dbReference type="Gene3D" id="3.30.1780.10">
    <property type="entry name" value="ornithine cyclodeaminase, domain 1"/>
    <property type="match status" value="1"/>
</dbReference>
<protein>
    <submittedName>
        <fullName evidence="2">Ornithine cyclodeaminase</fullName>
    </submittedName>
</protein>
<accession>A0A8J3A1J3</accession>
<name>A0A8J3A1J3_9BACL</name>
<dbReference type="AlphaFoldDB" id="A0A8J3A1J3"/>
<dbReference type="Pfam" id="PF02423">
    <property type="entry name" value="OCD_Mu_crystall"/>
    <property type="match status" value="1"/>
</dbReference>
<gene>
    <name evidence="2" type="ORF">GCM10007096_41350</name>
</gene>